<gene>
    <name evidence="2" type="ORF">PFISCL1PPCAC_11123</name>
</gene>
<reference evidence="2" key="1">
    <citation type="submission" date="2023-10" db="EMBL/GenBank/DDBJ databases">
        <title>Genome assembly of Pristionchus species.</title>
        <authorList>
            <person name="Yoshida K."/>
            <person name="Sommer R.J."/>
        </authorList>
    </citation>
    <scope>NUCLEOTIDE SEQUENCE</scope>
    <source>
        <strain evidence="2">RS5133</strain>
    </source>
</reference>
<proteinExistence type="predicted"/>
<accession>A0AAV5VK91</accession>
<feature type="region of interest" description="Disordered" evidence="1">
    <location>
        <begin position="89"/>
        <end position="120"/>
    </location>
</feature>
<keyword evidence="3" id="KW-1185">Reference proteome</keyword>
<feature type="compositionally biased region" description="Low complexity" evidence="1">
    <location>
        <begin position="111"/>
        <end position="120"/>
    </location>
</feature>
<feature type="non-terminal residue" evidence="2">
    <location>
        <position position="120"/>
    </location>
</feature>
<sequence>SMATPTEASIRKRAATDDADFSKFSFFSYAKLSKLSPEAMAKLALYSVDNESHGAELCSLFRKLILYTRKMKEAEVQLKQYVAMSATIPRKRSHNQLSPQKIPPSVSRPTSSSSSSSSSS</sequence>
<feature type="non-terminal residue" evidence="2">
    <location>
        <position position="1"/>
    </location>
</feature>
<dbReference type="AlphaFoldDB" id="A0AAV5VK91"/>
<protein>
    <submittedName>
        <fullName evidence="2">Uncharacterized protein</fullName>
    </submittedName>
</protein>
<evidence type="ECO:0000313" key="2">
    <source>
        <dbReference type="EMBL" id="GMT19826.1"/>
    </source>
</evidence>
<dbReference type="Proteomes" id="UP001432322">
    <property type="component" value="Unassembled WGS sequence"/>
</dbReference>
<name>A0AAV5VK91_9BILA</name>
<comment type="caution">
    <text evidence="2">The sequence shown here is derived from an EMBL/GenBank/DDBJ whole genome shotgun (WGS) entry which is preliminary data.</text>
</comment>
<evidence type="ECO:0000256" key="1">
    <source>
        <dbReference type="SAM" id="MobiDB-lite"/>
    </source>
</evidence>
<organism evidence="2 3">
    <name type="scientific">Pristionchus fissidentatus</name>
    <dbReference type="NCBI Taxonomy" id="1538716"/>
    <lineage>
        <taxon>Eukaryota</taxon>
        <taxon>Metazoa</taxon>
        <taxon>Ecdysozoa</taxon>
        <taxon>Nematoda</taxon>
        <taxon>Chromadorea</taxon>
        <taxon>Rhabditida</taxon>
        <taxon>Rhabditina</taxon>
        <taxon>Diplogasteromorpha</taxon>
        <taxon>Diplogasteroidea</taxon>
        <taxon>Neodiplogasteridae</taxon>
        <taxon>Pristionchus</taxon>
    </lineage>
</organism>
<dbReference type="EMBL" id="BTSY01000003">
    <property type="protein sequence ID" value="GMT19826.1"/>
    <property type="molecule type" value="Genomic_DNA"/>
</dbReference>
<evidence type="ECO:0000313" key="3">
    <source>
        <dbReference type="Proteomes" id="UP001432322"/>
    </source>
</evidence>